<comment type="subcellular location">
    <subcellularLocation>
        <location evidence="1">Membrane</location>
        <topology evidence="1">Multi-pass membrane protein</topology>
    </subcellularLocation>
</comment>
<keyword evidence="4" id="KW-0997">Cell inner membrane</keyword>
<evidence type="ECO:0000256" key="10">
    <source>
        <dbReference type="SAM" id="Phobius"/>
    </source>
</evidence>
<feature type="transmembrane region" description="Helical" evidence="10">
    <location>
        <begin position="62"/>
        <end position="84"/>
    </location>
</feature>
<dbReference type="InterPro" id="IPR003593">
    <property type="entry name" value="AAA+_ATPase"/>
</dbReference>
<keyword evidence="3" id="KW-1003">Cell membrane</keyword>
<dbReference type="PANTHER" id="PTHR24221:SF654">
    <property type="entry name" value="ATP-BINDING CASSETTE SUB-FAMILY B MEMBER 6"/>
    <property type="match status" value="1"/>
</dbReference>
<keyword evidence="2" id="KW-0813">Transport</keyword>
<evidence type="ECO:0000256" key="9">
    <source>
        <dbReference type="ARBA" id="ARBA00023136"/>
    </source>
</evidence>
<dbReference type="Pfam" id="PF00005">
    <property type="entry name" value="ABC_tran"/>
    <property type="match status" value="1"/>
</dbReference>
<keyword evidence="7" id="KW-0067">ATP-binding</keyword>
<feature type="transmembrane region" description="Helical" evidence="10">
    <location>
        <begin position="145"/>
        <end position="165"/>
    </location>
</feature>
<dbReference type="Pfam" id="PF00664">
    <property type="entry name" value="ABC_membrane"/>
    <property type="match status" value="1"/>
</dbReference>
<evidence type="ECO:0000256" key="5">
    <source>
        <dbReference type="ARBA" id="ARBA00022692"/>
    </source>
</evidence>
<evidence type="ECO:0000256" key="2">
    <source>
        <dbReference type="ARBA" id="ARBA00022448"/>
    </source>
</evidence>
<dbReference type="GO" id="GO:0034040">
    <property type="term" value="F:ATPase-coupled lipid transmembrane transporter activity"/>
    <property type="evidence" value="ECO:0007669"/>
    <property type="project" value="TreeGrafter"/>
</dbReference>
<dbReference type="CDD" id="cd07346">
    <property type="entry name" value="ABC_6TM_exporters"/>
    <property type="match status" value="1"/>
</dbReference>
<dbReference type="PROSITE" id="PS50893">
    <property type="entry name" value="ABC_TRANSPORTER_2"/>
    <property type="match status" value="1"/>
</dbReference>
<evidence type="ECO:0000256" key="6">
    <source>
        <dbReference type="ARBA" id="ARBA00022741"/>
    </source>
</evidence>
<dbReference type="AlphaFoldDB" id="A0A6J7H297"/>
<dbReference type="PANTHER" id="PTHR24221">
    <property type="entry name" value="ATP-BINDING CASSETTE SUB-FAMILY B"/>
    <property type="match status" value="1"/>
</dbReference>
<feature type="domain" description="ABC transporter" evidence="11">
    <location>
        <begin position="343"/>
        <end position="576"/>
    </location>
</feature>
<dbReference type="PROSITE" id="PS50929">
    <property type="entry name" value="ABC_TM1F"/>
    <property type="match status" value="1"/>
</dbReference>
<evidence type="ECO:0000256" key="1">
    <source>
        <dbReference type="ARBA" id="ARBA00004141"/>
    </source>
</evidence>
<dbReference type="InterPro" id="IPR003439">
    <property type="entry name" value="ABC_transporter-like_ATP-bd"/>
</dbReference>
<evidence type="ECO:0000256" key="3">
    <source>
        <dbReference type="ARBA" id="ARBA00022475"/>
    </source>
</evidence>
<evidence type="ECO:0000256" key="4">
    <source>
        <dbReference type="ARBA" id="ARBA00022519"/>
    </source>
</evidence>
<dbReference type="InterPro" id="IPR036640">
    <property type="entry name" value="ABC1_TM_sf"/>
</dbReference>
<keyword evidence="9 10" id="KW-0472">Membrane</keyword>
<dbReference type="EMBL" id="CAFBMR010000021">
    <property type="protein sequence ID" value="CAB4910570.1"/>
    <property type="molecule type" value="Genomic_DNA"/>
</dbReference>
<name>A0A6J7H297_9ZZZZ</name>
<dbReference type="InterPro" id="IPR027417">
    <property type="entry name" value="P-loop_NTPase"/>
</dbReference>
<reference evidence="13" key="1">
    <citation type="submission" date="2020-05" db="EMBL/GenBank/DDBJ databases">
        <authorList>
            <person name="Chiriac C."/>
            <person name="Salcher M."/>
            <person name="Ghai R."/>
            <person name="Kavagutti S V."/>
        </authorList>
    </citation>
    <scope>NUCLEOTIDE SEQUENCE</scope>
</reference>
<evidence type="ECO:0000259" key="12">
    <source>
        <dbReference type="PROSITE" id="PS50929"/>
    </source>
</evidence>
<dbReference type="FunFam" id="3.40.50.300:FF:001001">
    <property type="entry name" value="Multidrug ABC transporter ATP-binding protein"/>
    <property type="match status" value="1"/>
</dbReference>
<dbReference type="SMART" id="SM00382">
    <property type="entry name" value="AAA"/>
    <property type="match status" value="1"/>
</dbReference>
<feature type="domain" description="ABC transmembrane type-1" evidence="12">
    <location>
        <begin position="30"/>
        <end position="312"/>
    </location>
</feature>
<dbReference type="GO" id="GO:0016020">
    <property type="term" value="C:membrane"/>
    <property type="evidence" value="ECO:0007669"/>
    <property type="project" value="UniProtKB-SubCell"/>
</dbReference>
<evidence type="ECO:0000256" key="8">
    <source>
        <dbReference type="ARBA" id="ARBA00022989"/>
    </source>
</evidence>
<dbReference type="GO" id="GO:0016887">
    <property type="term" value="F:ATP hydrolysis activity"/>
    <property type="evidence" value="ECO:0007669"/>
    <property type="project" value="InterPro"/>
</dbReference>
<dbReference type="SUPFAM" id="SSF52540">
    <property type="entry name" value="P-loop containing nucleoside triphosphate hydrolases"/>
    <property type="match status" value="1"/>
</dbReference>
<keyword evidence="6" id="KW-0547">Nucleotide-binding</keyword>
<feature type="transmembrane region" description="Helical" evidence="10">
    <location>
        <begin position="29"/>
        <end position="50"/>
    </location>
</feature>
<feature type="transmembrane region" description="Helical" evidence="10">
    <location>
        <begin position="253"/>
        <end position="278"/>
    </location>
</feature>
<evidence type="ECO:0000259" key="11">
    <source>
        <dbReference type="PROSITE" id="PS50893"/>
    </source>
</evidence>
<dbReference type="GO" id="GO:0140359">
    <property type="term" value="F:ABC-type transporter activity"/>
    <property type="evidence" value="ECO:0007669"/>
    <property type="project" value="InterPro"/>
</dbReference>
<dbReference type="Gene3D" id="3.40.50.300">
    <property type="entry name" value="P-loop containing nucleotide triphosphate hydrolases"/>
    <property type="match status" value="1"/>
</dbReference>
<dbReference type="InterPro" id="IPR011527">
    <property type="entry name" value="ABC1_TM_dom"/>
</dbReference>
<keyword evidence="5 10" id="KW-0812">Transmembrane</keyword>
<feature type="transmembrane region" description="Helical" evidence="10">
    <location>
        <begin position="171"/>
        <end position="189"/>
    </location>
</feature>
<dbReference type="Gene3D" id="1.20.1560.10">
    <property type="entry name" value="ABC transporter type 1, transmembrane domain"/>
    <property type="match status" value="1"/>
</dbReference>
<gene>
    <name evidence="13" type="ORF">UFOPK3610_00766</name>
</gene>
<dbReference type="InterPro" id="IPR039421">
    <property type="entry name" value="Type_1_exporter"/>
</dbReference>
<dbReference type="GO" id="GO:0005524">
    <property type="term" value="F:ATP binding"/>
    <property type="evidence" value="ECO:0007669"/>
    <property type="project" value="UniProtKB-KW"/>
</dbReference>
<accession>A0A6J7H297</accession>
<proteinExistence type="predicted"/>
<dbReference type="SUPFAM" id="SSF90123">
    <property type="entry name" value="ABC transporter transmembrane region"/>
    <property type="match status" value="1"/>
</dbReference>
<protein>
    <submittedName>
        <fullName evidence="13">Unannotated protein</fullName>
    </submittedName>
</protein>
<keyword evidence="8 10" id="KW-1133">Transmembrane helix</keyword>
<evidence type="ECO:0000313" key="13">
    <source>
        <dbReference type="EMBL" id="CAB4910570.1"/>
    </source>
</evidence>
<evidence type="ECO:0000256" key="7">
    <source>
        <dbReference type="ARBA" id="ARBA00022840"/>
    </source>
</evidence>
<sequence>MVKPILPVASPASVRRHVRLLLNKHRKTFFLLIGLQVVAAAAALVGPQVLANFVSDLSNGSATLAFLFWASGLFLAAVIVQTVFTGLARLRGAVLGESVLADLREDFVETSVFLPPGLVERAGTGDLVTRATTDVDRLNWAVRHAVPELVIAIVTASLVAIALIVTAPILALAWLCAVPPILIGTRWYMRRAPQAYAAEMASYTAVNTMVAESVDAGRTIETYRLGRRRVRDTDSAIKTWTGWERRTLFLRCVWFPTIEAGYVIPLVLVMAVGGLLYVNGALTLEQLTASVIYTQMLIEPVDLILMWYDELQVGQASLARLIGVHDVPRDDIETETPPTGRDLKTANLRFGYRDNHDVLHGITLQFPPGQRVAIVGPSGAGKSTLGRLLAGVHPPRTGEVTVGGTSLAHLSTESVRSRIALVTQEHHVFTGTLRDNLAIAHEEATDDEYFAALDAVDADWARSLPSGLDEAVGSGGTKLSPAQAQQVALARIVLADPHTLILDEATSLLDPRSARHLERSLAAVLTGRTVIAIAHRLHTAHDAERIIVMEDGTVREDGSHDELIATGGAYASLWSSWRQS</sequence>
<organism evidence="13">
    <name type="scientific">freshwater metagenome</name>
    <dbReference type="NCBI Taxonomy" id="449393"/>
    <lineage>
        <taxon>unclassified sequences</taxon>
        <taxon>metagenomes</taxon>
        <taxon>ecological metagenomes</taxon>
    </lineage>
</organism>